<reference evidence="7 8" key="1">
    <citation type="journal article" date="2017" name="Int. J. Syst. Evol. Microbiol.">
        <title>Mycobacterium talmoniae sp. nov., a slowly growing mycobacterium isolated from human respiratory samples.</title>
        <authorList>
            <person name="Davidson R.M."/>
            <person name="DeGroote M.A."/>
            <person name="Marola J.L."/>
            <person name="Buss S."/>
            <person name="Jones V."/>
            <person name="McNeil M.R."/>
            <person name="Freifeld A.G."/>
            <person name="Elaine Epperson L."/>
            <person name="Hasan N.A."/>
            <person name="Jackson M."/>
            <person name="Iwen P.C."/>
            <person name="Salfinger M."/>
            <person name="Strong M."/>
        </authorList>
    </citation>
    <scope>NUCLEOTIDE SEQUENCE [LARGE SCALE GENOMIC DNA]</scope>
    <source>
        <strain evidence="7 8">ATCC BAA-2683</strain>
    </source>
</reference>
<name>A0A2S8BS56_9MYCO</name>
<dbReference type="PANTHER" id="PTHR32479">
    <property type="entry name" value="GLYCOLATE OXIDASE IRON-SULFUR SUBUNIT"/>
    <property type="match status" value="1"/>
</dbReference>
<evidence type="ECO:0000256" key="3">
    <source>
        <dbReference type="ARBA" id="ARBA00022737"/>
    </source>
</evidence>
<feature type="domain" description="Cysteine-rich" evidence="6">
    <location>
        <begin position="220"/>
        <end position="285"/>
    </location>
</feature>
<evidence type="ECO:0000256" key="5">
    <source>
        <dbReference type="ARBA" id="ARBA00023014"/>
    </source>
</evidence>
<dbReference type="GO" id="GO:0051539">
    <property type="term" value="F:4 iron, 4 sulfur cluster binding"/>
    <property type="evidence" value="ECO:0007669"/>
    <property type="project" value="UniProtKB-KW"/>
</dbReference>
<proteinExistence type="predicted"/>
<keyword evidence="1" id="KW-0004">4Fe-4S</keyword>
<evidence type="ECO:0000256" key="2">
    <source>
        <dbReference type="ARBA" id="ARBA00022723"/>
    </source>
</evidence>
<evidence type="ECO:0000313" key="7">
    <source>
        <dbReference type="EMBL" id="PQM49463.1"/>
    </source>
</evidence>
<dbReference type="PANTHER" id="PTHR32479:SF19">
    <property type="entry name" value="ANAEROBIC GLYCEROL-3-PHOSPHATE DEHYDROGENASE SUBUNIT C"/>
    <property type="match status" value="1"/>
</dbReference>
<keyword evidence="5" id="KW-0411">Iron-sulfur</keyword>
<dbReference type="InterPro" id="IPR004017">
    <property type="entry name" value="Cys_rich_dom"/>
</dbReference>
<dbReference type="EMBL" id="PPEA01000051">
    <property type="protein sequence ID" value="PQM49463.1"/>
    <property type="molecule type" value="Genomic_DNA"/>
</dbReference>
<dbReference type="Proteomes" id="UP000238296">
    <property type="component" value="Unassembled WGS sequence"/>
</dbReference>
<organism evidence="7 8">
    <name type="scientific">Mycobacterium talmoniae</name>
    <dbReference type="NCBI Taxonomy" id="1858794"/>
    <lineage>
        <taxon>Bacteria</taxon>
        <taxon>Bacillati</taxon>
        <taxon>Actinomycetota</taxon>
        <taxon>Actinomycetes</taxon>
        <taxon>Mycobacteriales</taxon>
        <taxon>Mycobacteriaceae</taxon>
        <taxon>Mycobacterium</taxon>
    </lineage>
</organism>
<feature type="domain" description="Cysteine-rich" evidence="6">
    <location>
        <begin position="83"/>
        <end position="155"/>
    </location>
</feature>
<gene>
    <name evidence="7" type="primary">glpC</name>
    <name evidence="7" type="ORF">C1Y40_00313</name>
</gene>
<keyword evidence="3" id="KW-0677">Repeat</keyword>
<keyword evidence="4" id="KW-0408">Iron</keyword>
<keyword evidence="2" id="KW-0479">Metal-binding</keyword>
<dbReference type="GO" id="GO:0016491">
    <property type="term" value="F:oxidoreductase activity"/>
    <property type="evidence" value="ECO:0007669"/>
    <property type="project" value="UniProtKB-ARBA"/>
</dbReference>
<protein>
    <submittedName>
        <fullName evidence="7">Anaerobic glycerol-3-phosphate dehydrogenase subunit C</fullName>
    </submittedName>
</protein>
<evidence type="ECO:0000256" key="4">
    <source>
        <dbReference type="ARBA" id="ARBA00023004"/>
    </source>
</evidence>
<evidence type="ECO:0000256" key="1">
    <source>
        <dbReference type="ARBA" id="ARBA00022485"/>
    </source>
</evidence>
<accession>A0A2S8BS56</accession>
<evidence type="ECO:0000259" key="6">
    <source>
        <dbReference type="Pfam" id="PF02754"/>
    </source>
</evidence>
<comment type="caution">
    <text evidence="7">The sequence shown here is derived from an EMBL/GenBank/DDBJ whole genome shotgun (WGS) entry which is preliminary data.</text>
</comment>
<dbReference type="Pfam" id="PF02754">
    <property type="entry name" value="CCG"/>
    <property type="match status" value="2"/>
</dbReference>
<evidence type="ECO:0000313" key="8">
    <source>
        <dbReference type="Proteomes" id="UP000238296"/>
    </source>
</evidence>
<dbReference type="GO" id="GO:0046872">
    <property type="term" value="F:metal ion binding"/>
    <property type="evidence" value="ECO:0007669"/>
    <property type="project" value="UniProtKB-KW"/>
</dbReference>
<sequence length="310" mass="33189">MGWLPVAARLVTAARMGRLANAVTHAPLLRRAAVAAAGLENRDIPRFATQTLRQWFAARPEPGPGGRRGSVLLWPDTFTDCFHPQVGRAAVAVLEDAGWRVTLPRPRLCCGLTWISTGQLRTGKAVLARTVSALAPHLRSGGLVVGLEPSCTAVFRSDAAELFPDDQDVLRLRDQTVTLAELLTRHTPGYRPPRGDVPRKALAQVHCHQHAVLGFDADTDLLHDAGVEVEQLGAGCCGLAGNFGFEPGHLEVSKACAERVLLPAIRDADPRAVVLADGFSCRTQIHEFGDGAKEAVHLAELLAAMAGQQI</sequence>
<dbReference type="AlphaFoldDB" id="A0A2S8BS56"/>